<reference evidence="2 3" key="1">
    <citation type="submission" date="2024-05" db="EMBL/GenBank/DDBJ databases">
        <title>Genome sequencing and assembly of Indian major carp, Cirrhinus mrigala (Hamilton, 1822).</title>
        <authorList>
            <person name="Mohindra V."/>
            <person name="Chowdhury L.M."/>
            <person name="Lal K."/>
            <person name="Jena J.K."/>
        </authorList>
    </citation>
    <scope>NUCLEOTIDE SEQUENCE [LARGE SCALE GENOMIC DNA]</scope>
    <source>
        <strain evidence="2">CM1030</strain>
        <tissue evidence="2">Blood</tissue>
    </source>
</reference>
<sequence length="106" mass="12325">NMFYLVLPKEQSSAHTDESSTDELKDTEASDSIHQTQNMLSLPFISEEEEQETPCLSPTDQSLTETLSRRERLSQSQLSSQRHVIKNVDEIFNTMEELMRKLQHLR</sequence>
<feature type="compositionally biased region" description="Polar residues" evidence="1">
    <location>
        <begin position="54"/>
        <end position="66"/>
    </location>
</feature>
<evidence type="ECO:0000313" key="3">
    <source>
        <dbReference type="Proteomes" id="UP001529510"/>
    </source>
</evidence>
<keyword evidence="3" id="KW-1185">Reference proteome</keyword>
<dbReference type="AlphaFoldDB" id="A0ABD0QV19"/>
<dbReference type="Proteomes" id="UP001529510">
    <property type="component" value="Unassembled WGS sequence"/>
</dbReference>
<protein>
    <submittedName>
        <fullName evidence="2">Uncharacterized protein</fullName>
    </submittedName>
</protein>
<evidence type="ECO:0000256" key="1">
    <source>
        <dbReference type="SAM" id="MobiDB-lite"/>
    </source>
</evidence>
<comment type="caution">
    <text evidence="2">The sequence shown here is derived from an EMBL/GenBank/DDBJ whole genome shotgun (WGS) entry which is preliminary data.</text>
</comment>
<gene>
    <name evidence="2" type="ORF">M9458_017128</name>
</gene>
<feature type="compositionally biased region" description="Basic and acidic residues" evidence="1">
    <location>
        <begin position="15"/>
        <end position="28"/>
    </location>
</feature>
<name>A0ABD0QV19_CIRMR</name>
<feature type="region of interest" description="Disordered" evidence="1">
    <location>
        <begin position="47"/>
        <end position="78"/>
    </location>
</feature>
<feature type="non-terminal residue" evidence="2">
    <location>
        <position position="106"/>
    </location>
</feature>
<evidence type="ECO:0000313" key="2">
    <source>
        <dbReference type="EMBL" id="KAL0190029.1"/>
    </source>
</evidence>
<dbReference type="EMBL" id="JAMKFB020000007">
    <property type="protein sequence ID" value="KAL0190029.1"/>
    <property type="molecule type" value="Genomic_DNA"/>
</dbReference>
<feature type="region of interest" description="Disordered" evidence="1">
    <location>
        <begin position="1"/>
        <end position="34"/>
    </location>
</feature>
<feature type="non-terminal residue" evidence="2">
    <location>
        <position position="1"/>
    </location>
</feature>
<proteinExistence type="predicted"/>
<organism evidence="2 3">
    <name type="scientific">Cirrhinus mrigala</name>
    <name type="common">Mrigala</name>
    <dbReference type="NCBI Taxonomy" id="683832"/>
    <lineage>
        <taxon>Eukaryota</taxon>
        <taxon>Metazoa</taxon>
        <taxon>Chordata</taxon>
        <taxon>Craniata</taxon>
        <taxon>Vertebrata</taxon>
        <taxon>Euteleostomi</taxon>
        <taxon>Actinopterygii</taxon>
        <taxon>Neopterygii</taxon>
        <taxon>Teleostei</taxon>
        <taxon>Ostariophysi</taxon>
        <taxon>Cypriniformes</taxon>
        <taxon>Cyprinidae</taxon>
        <taxon>Labeoninae</taxon>
        <taxon>Labeonini</taxon>
        <taxon>Cirrhinus</taxon>
    </lineage>
</organism>
<accession>A0ABD0QV19</accession>